<feature type="non-terminal residue" evidence="1">
    <location>
        <position position="1136"/>
    </location>
</feature>
<organism evidence="1 2">
    <name type="scientific">Ixodes persulcatus</name>
    <name type="common">Taiga tick</name>
    <dbReference type="NCBI Taxonomy" id="34615"/>
    <lineage>
        <taxon>Eukaryota</taxon>
        <taxon>Metazoa</taxon>
        <taxon>Ecdysozoa</taxon>
        <taxon>Arthropoda</taxon>
        <taxon>Chelicerata</taxon>
        <taxon>Arachnida</taxon>
        <taxon>Acari</taxon>
        <taxon>Parasitiformes</taxon>
        <taxon>Ixodida</taxon>
        <taxon>Ixodoidea</taxon>
        <taxon>Ixodidae</taxon>
        <taxon>Ixodinae</taxon>
        <taxon>Ixodes</taxon>
    </lineage>
</organism>
<evidence type="ECO:0000313" key="2">
    <source>
        <dbReference type="Proteomes" id="UP000805193"/>
    </source>
</evidence>
<dbReference type="EMBL" id="JABSTQ010009040">
    <property type="protein sequence ID" value="KAG0433642.1"/>
    <property type="molecule type" value="Genomic_DNA"/>
</dbReference>
<accession>A0AC60QHC0</accession>
<reference evidence="1 2" key="1">
    <citation type="journal article" date="2020" name="Cell">
        <title>Large-Scale Comparative Analyses of Tick Genomes Elucidate Their Genetic Diversity and Vector Capacities.</title>
        <authorList>
            <consortium name="Tick Genome and Microbiome Consortium (TIGMIC)"/>
            <person name="Jia N."/>
            <person name="Wang J."/>
            <person name="Shi W."/>
            <person name="Du L."/>
            <person name="Sun Y."/>
            <person name="Zhan W."/>
            <person name="Jiang J.F."/>
            <person name="Wang Q."/>
            <person name="Zhang B."/>
            <person name="Ji P."/>
            <person name="Bell-Sakyi L."/>
            <person name="Cui X.M."/>
            <person name="Yuan T.T."/>
            <person name="Jiang B.G."/>
            <person name="Yang W.F."/>
            <person name="Lam T.T."/>
            <person name="Chang Q.C."/>
            <person name="Ding S.J."/>
            <person name="Wang X.J."/>
            <person name="Zhu J.G."/>
            <person name="Ruan X.D."/>
            <person name="Zhao L."/>
            <person name="Wei J.T."/>
            <person name="Ye R.Z."/>
            <person name="Que T.C."/>
            <person name="Du C.H."/>
            <person name="Zhou Y.H."/>
            <person name="Cheng J.X."/>
            <person name="Dai P.F."/>
            <person name="Guo W.B."/>
            <person name="Han X.H."/>
            <person name="Huang E.J."/>
            <person name="Li L.F."/>
            <person name="Wei W."/>
            <person name="Gao Y.C."/>
            <person name="Liu J.Z."/>
            <person name="Shao H.Z."/>
            <person name="Wang X."/>
            <person name="Wang C.C."/>
            <person name="Yang T.C."/>
            <person name="Huo Q.B."/>
            <person name="Li W."/>
            <person name="Chen H.Y."/>
            <person name="Chen S.E."/>
            <person name="Zhou L.G."/>
            <person name="Ni X.B."/>
            <person name="Tian J.H."/>
            <person name="Sheng Y."/>
            <person name="Liu T."/>
            <person name="Pan Y.S."/>
            <person name="Xia L.Y."/>
            <person name="Li J."/>
            <person name="Zhao F."/>
            <person name="Cao W.C."/>
        </authorList>
    </citation>
    <scope>NUCLEOTIDE SEQUENCE [LARGE SCALE GENOMIC DNA]</scope>
    <source>
        <strain evidence="1">Iper-2018</strain>
    </source>
</reference>
<keyword evidence="2" id="KW-1185">Reference proteome</keyword>
<name>A0AC60QHC0_IXOPE</name>
<evidence type="ECO:0000313" key="1">
    <source>
        <dbReference type="EMBL" id="KAG0433642.1"/>
    </source>
</evidence>
<gene>
    <name evidence="1" type="ORF">HPB47_019729</name>
</gene>
<comment type="caution">
    <text evidence="1">The sequence shown here is derived from an EMBL/GenBank/DDBJ whole genome shotgun (WGS) entry which is preliminary data.</text>
</comment>
<feature type="non-terminal residue" evidence="1">
    <location>
        <position position="1"/>
    </location>
</feature>
<proteinExistence type="predicted"/>
<protein>
    <submittedName>
        <fullName evidence="1">Uncharacterized protein</fullName>
    </submittedName>
</protein>
<sequence length="1136" mass="122131">PSAMIRLLKRARCAREAETLSKVKLPLRTGQLKFLHVVPVLSGAVVHSGFDYSSRTRSRLGPKYGRASSGSQLAGLDDCRIRAAVCFCRTIRPRIYKFAVRSGSQVSRAVAAASHPAQISLRSAPSVGKHAYVKICAVLPTYTFYAFLMWPSDSLVKSKTKSSRRQYGEVKPCSVLLSRLSDDGIAELLGASCSKRSFTLRDKRVANGLGSDLKARLALSTESKREGDGPVKSQVKAHCDPPEVKYSKEMSNEHSGGSGILKKSTAEFVLPAPSIYGFTYEPELNAQRVSGLTSPDSVLGACQAPKANSPLPQTEIISEFAAMGVVDSPKETSRSAGDRASDHNRTPLNSSVKDEAAYSSSTCKALDLEASGERPKTMVPDTLRPPGISEETSDSLENSAGARLVIEDKDDACPDIDKAATPSPPFYRDTRSRCEEDDSCNVARRNDETLGGDQLRTAARPDVDTELESTPVASVSHNKAGSSLKCAGSGTGPEERNSLLVPEKDAPEPKQPTIKSESVPEEAARKDSDVESDDTEALEWAPCTVLTPCNSPGNSRESGFKNDREASDAQLLLEPVGCQRELSASDSKEDSGIPDGNVMSDDGEGDEVTPTATVEARGKILKPANLISVFTEIQEGKIVSVDCKKFRKRDRPGVSMSSPLKKFASAKEQLNGSANRKAGEDVDAVVSEVLRDLIEKTVKGSSGLLGEKISTENLRHLFRTFCESNGYRYQDFVSDEAGLNLSALFEQPLVEMQDIAMKKRRRGSSDHGSSSDHGPEIPPRITRKRRKCSTPVPEKRMLTRSQWRRTCNVKSFEEAACRDETKNDDEPRDDKHGRESAVVSPELFSSNTESSMEVCSAKLSQELGSTLSKCNDSTSPEPQLETSNISTSAISAAQVHSVQSPEPPKLSCMEASVASSPCQLTHTQEKESAKSPERTDMFPDLDVSDQEEDRLVICDSEDIEQLPASPTTCHSDNARALESREQWCGAAKSLGPMDEVTKREAPATVPKELQESAKRELSVVRVLCESEEAAGNTSVICHSAARADSIETTSPGDADGSAAFPRVRTDSTLPATVANVSREDAKHLGASSCPTSAADGEAHGLVLVKDEPATSGPTSHGEGVSGAQGGSEEPLDLSVK</sequence>
<dbReference type="Proteomes" id="UP000805193">
    <property type="component" value="Unassembled WGS sequence"/>
</dbReference>